<gene>
    <name evidence="2" type="ORF">TPC1_17715</name>
</gene>
<dbReference type="AlphaFoldDB" id="A0A146K5T8"/>
<accession>A0A146K5T8</accession>
<dbReference type="EMBL" id="GDID01005747">
    <property type="protein sequence ID" value="JAP90859.1"/>
    <property type="molecule type" value="Transcribed_RNA"/>
</dbReference>
<protein>
    <recommendedName>
        <fullName evidence="1">Cyclic nucleotide-binding domain-containing protein</fullName>
    </recommendedName>
</protein>
<dbReference type="CDD" id="cd00038">
    <property type="entry name" value="CAP_ED"/>
    <property type="match status" value="1"/>
</dbReference>
<dbReference type="InterPro" id="IPR000595">
    <property type="entry name" value="cNMP-bd_dom"/>
</dbReference>
<organism evidence="2">
    <name type="scientific">Trepomonas sp. PC1</name>
    <dbReference type="NCBI Taxonomy" id="1076344"/>
    <lineage>
        <taxon>Eukaryota</taxon>
        <taxon>Metamonada</taxon>
        <taxon>Diplomonadida</taxon>
        <taxon>Hexamitidae</taxon>
        <taxon>Hexamitinae</taxon>
        <taxon>Trepomonas</taxon>
    </lineage>
</organism>
<sequence length="340" mass="38246">EIQEVQIKDRKTVQNIDLKTLIVKAMREDAHRQKSHRELDHYLSQHQSTYVLTALLEQIQNNPDQPFAQLAEQVQQQEYQVPETTIGSSLSEIMKKDPLFSELDSAVVQKIQDQIKSTEDFQPSQLIFQANSPATHAAVVLGGSVLLGETEVTRGHFVCLQALTPGATHHFDVVSGLSGCKLAFINQQQIEKLIFENSVNKAYTRGTVFQEICQKKFKQLTKAEVLFLANLSEPFCFAPGDFIARRGKVLEAIYVVTDIFDQRDAFLQVQLMDSNSVKQQQEVNQIENAVEKEDVIGADGVLLGKEEKVDRIAGGIVEGFLIQGSELKTRVELFEKMKKQ</sequence>
<dbReference type="PROSITE" id="PS50042">
    <property type="entry name" value="CNMP_BINDING_3"/>
    <property type="match status" value="1"/>
</dbReference>
<dbReference type="Gene3D" id="2.60.120.10">
    <property type="entry name" value="Jelly Rolls"/>
    <property type="match status" value="1"/>
</dbReference>
<feature type="non-terminal residue" evidence="2">
    <location>
        <position position="1"/>
    </location>
</feature>
<reference evidence="2" key="1">
    <citation type="submission" date="2015-07" db="EMBL/GenBank/DDBJ databases">
        <title>Adaptation to a free-living lifestyle via gene acquisitions in the diplomonad Trepomonas sp. PC1.</title>
        <authorList>
            <person name="Xu F."/>
            <person name="Jerlstrom-Hultqvist J."/>
            <person name="Kolisko M."/>
            <person name="Simpson A.G.B."/>
            <person name="Roger A.J."/>
            <person name="Svard S.G."/>
            <person name="Andersson J.O."/>
        </authorList>
    </citation>
    <scope>NUCLEOTIDE SEQUENCE</scope>
    <source>
        <strain evidence="2">PC1</strain>
    </source>
</reference>
<dbReference type="InterPro" id="IPR018490">
    <property type="entry name" value="cNMP-bd_dom_sf"/>
</dbReference>
<evidence type="ECO:0000259" key="1">
    <source>
        <dbReference type="PROSITE" id="PS50042"/>
    </source>
</evidence>
<evidence type="ECO:0000313" key="2">
    <source>
        <dbReference type="EMBL" id="JAP90859.1"/>
    </source>
</evidence>
<dbReference type="SUPFAM" id="SSF51206">
    <property type="entry name" value="cAMP-binding domain-like"/>
    <property type="match status" value="1"/>
</dbReference>
<name>A0A146K5T8_9EUKA</name>
<dbReference type="InterPro" id="IPR014710">
    <property type="entry name" value="RmlC-like_jellyroll"/>
</dbReference>
<feature type="domain" description="Cyclic nucleotide-binding" evidence="1">
    <location>
        <begin position="216"/>
        <end position="258"/>
    </location>
</feature>
<proteinExistence type="predicted"/>